<dbReference type="Pfam" id="PF08345">
    <property type="entry name" value="YscJ_FliF_C"/>
    <property type="match status" value="1"/>
</dbReference>
<evidence type="ECO:0000256" key="9">
    <source>
        <dbReference type="SAM" id="MobiDB-lite"/>
    </source>
</evidence>
<keyword evidence="5 10" id="KW-0812">Transmembrane</keyword>
<dbReference type="PANTHER" id="PTHR30046">
    <property type="entry name" value="FLAGELLAR M-RING PROTEIN"/>
    <property type="match status" value="1"/>
</dbReference>
<evidence type="ECO:0000256" key="7">
    <source>
        <dbReference type="ARBA" id="ARBA00023136"/>
    </source>
</evidence>
<keyword evidence="13" id="KW-0282">Flagellum</keyword>
<dbReference type="GO" id="GO:0071973">
    <property type="term" value="P:bacterial-type flagellum-dependent cell motility"/>
    <property type="evidence" value="ECO:0007669"/>
    <property type="project" value="InterPro"/>
</dbReference>
<evidence type="ECO:0000259" key="12">
    <source>
        <dbReference type="Pfam" id="PF08345"/>
    </source>
</evidence>
<evidence type="ECO:0000256" key="5">
    <source>
        <dbReference type="ARBA" id="ARBA00022692"/>
    </source>
</evidence>
<dbReference type="GO" id="GO:0005886">
    <property type="term" value="C:plasma membrane"/>
    <property type="evidence" value="ECO:0007669"/>
    <property type="project" value="UniProtKB-SubCell"/>
</dbReference>
<name>A0A3B0XBS0_9ZZZZ</name>
<feature type="domain" description="Flagellar M-ring N-terminal" evidence="11">
    <location>
        <begin position="46"/>
        <end position="220"/>
    </location>
</feature>
<feature type="compositionally biased region" description="Polar residues" evidence="9">
    <location>
        <begin position="335"/>
        <end position="351"/>
    </location>
</feature>
<dbReference type="InterPro" id="IPR013556">
    <property type="entry name" value="Flag_M-ring_C"/>
</dbReference>
<keyword evidence="6 10" id="KW-1133">Transmembrane helix</keyword>
<feature type="domain" description="Flagellar M-ring C-terminal" evidence="12">
    <location>
        <begin position="254"/>
        <end position="430"/>
    </location>
</feature>
<evidence type="ECO:0000256" key="4">
    <source>
        <dbReference type="ARBA" id="ARBA00022475"/>
    </source>
</evidence>
<feature type="transmembrane region" description="Helical" evidence="10">
    <location>
        <begin position="457"/>
        <end position="475"/>
    </location>
</feature>
<sequence length="548" mass="59038">MALVTADNLIVGSRGFNALPVFRQLGLMIGLALSVALGVTVAMWSQTPNYSMLYGNLSAKDLSQVTKSLDSAGIDYKFEGSGGLLVPSDKINSARMKLAATSLSPGGIAGYELLDKNQGLGSSSFLLKARYQRAIEGELAQSISELNFVESARVHLAIPKQSAFMRKISKPAASVVLNIAPGWVVDDAQTASIVNIVASSVPGLNAEQVTVVDSKGRLLSSKGNRSDALLSSTQFEYTRKLEERYVRRIIDIVSPMSGSEGVRAQVVADIDFTSQEETRESYQPDQKIVRSEQLFKQSNSQSGASGIPGALSNQPPAGGSLSASDNAPDAAAQNVEKQNTENTAGNNSSRTVRNYEIDRTISHTRQSPITLKRLSVAVVVDYRTVAGKKGKVKREPLTEEEMQRLTSLITEAVGLKEARGDTIKIVNTPFQLPEKVEPLPELPIWEQPWALTLAKQLLGALVVLLIAFGILRPMLSNLATQGKNIEANYAALPQSSHSGNINAGEDQLTLSNQQPPNSQQLLDAANTMVKEDPKRVAQVLNTWVEADE</sequence>
<evidence type="ECO:0000256" key="8">
    <source>
        <dbReference type="ARBA" id="ARBA00023143"/>
    </source>
</evidence>
<dbReference type="AlphaFoldDB" id="A0A3B0XBS0"/>
<dbReference type="PANTHER" id="PTHR30046:SF0">
    <property type="entry name" value="FLAGELLAR M-RING PROTEIN"/>
    <property type="match status" value="1"/>
</dbReference>
<dbReference type="NCBIfam" id="TIGR00206">
    <property type="entry name" value="fliF"/>
    <property type="match status" value="1"/>
</dbReference>
<keyword evidence="8" id="KW-0975">Bacterial flagellum</keyword>
<dbReference type="PIRSF" id="PIRSF004862">
    <property type="entry name" value="FliF"/>
    <property type="match status" value="1"/>
</dbReference>
<dbReference type="GO" id="GO:0003774">
    <property type="term" value="F:cytoskeletal motor activity"/>
    <property type="evidence" value="ECO:0007669"/>
    <property type="project" value="InterPro"/>
</dbReference>
<accession>A0A3B0XBS0</accession>
<dbReference type="PRINTS" id="PR01009">
    <property type="entry name" value="FLGMRINGFLIF"/>
</dbReference>
<keyword evidence="13" id="KW-0966">Cell projection</keyword>
<evidence type="ECO:0000256" key="6">
    <source>
        <dbReference type="ARBA" id="ARBA00022989"/>
    </source>
</evidence>
<dbReference type="EMBL" id="UOFD01000072">
    <property type="protein sequence ID" value="VAW54126.1"/>
    <property type="molecule type" value="Genomic_DNA"/>
</dbReference>
<dbReference type="InterPro" id="IPR006182">
    <property type="entry name" value="FliF_N_dom"/>
</dbReference>
<evidence type="ECO:0000259" key="11">
    <source>
        <dbReference type="Pfam" id="PF01514"/>
    </source>
</evidence>
<gene>
    <name evidence="13" type="ORF">MNBD_GAMMA06-111</name>
</gene>
<proteinExistence type="inferred from homology"/>
<dbReference type="GO" id="GO:0009431">
    <property type="term" value="C:bacterial-type flagellum basal body, MS ring"/>
    <property type="evidence" value="ECO:0007669"/>
    <property type="project" value="InterPro"/>
</dbReference>
<reference evidence="13" key="1">
    <citation type="submission" date="2018-06" db="EMBL/GenBank/DDBJ databases">
        <authorList>
            <person name="Zhirakovskaya E."/>
        </authorList>
    </citation>
    <scope>NUCLEOTIDE SEQUENCE</scope>
</reference>
<organism evidence="13">
    <name type="scientific">hydrothermal vent metagenome</name>
    <dbReference type="NCBI Taxonomy" id="652676"/>
    <lineage>
        <taxon>unclassified sequences</taxon>
        <taxon>metagenomes</taxon>
        <taxon>ecological metagenomes</taxon>
    </lineage>
</organism>
<evidence type="ECO:0000256" key="1">
    <source>
        <dbReference type="ARBA" id="ARBA00004117"/>
    </source>
</evidence>
<dbReference type="Pfam" id="PF01514">
    <property type="entry name" value="YscJ_FliF"/>
    <property type="match status" value="1"/>
</dbReference>
<evidence type="ECO:0000256" key="10">
    <source>
        <dbReference type="SAM" id="Phobius"/>
    </source>
</evidence>
<keyword evidence="4" id="KW-1003">Cell membrane</keyword>
<dbReference type="InterPro" id="IPR045851">
    <property type="entry name" value="AMP-bd_C_sf"/>
</dbReference>
<dbReference type="InterPro" id="IPR043427">
    <property type="entry name" value="YscJ/FliF"/>
</dbReference>
<feature type="region of interest" description="Disordered" evidence="9">
    <location>
        <begin position="294"/>
        <end position="351"/>
    </location>
</feature>
<feature type="region of interest" description="Disordered" evidence="9">
    <location>
        <begin position="496"/>
        <end position="518"/>
    </location>
</feature>
<keyword evidence="13" id="KW-0969">Cilium</keyword>
<evidence type="ECO:0000256" key="3">
    <source>
        <dbReference type="ARBA" id="ARBA00007971"/>
    </source>
</evidence>
<protein>
    <submittedName>
        <fullName evidence="13">Flagellar M-ring protein FliF</fullName>
    </submittedName>
</protein>
<feature type="compositionally biased region" description="Polar residues" evidence="9">
    <location>
        <begin position="311"/>
        <end position="325"/>
    </location>
</feature>
<feature type="transmembrane region" description="Helical" evidence="10">
    <location>
        <begin position="25"/>
        <end position="44"/>
    </location>
</feature>
<comment type="subcellular location">
    <subcellularLocation>
        <location evidence="1">Bacterial flagellum basal body</location>
    </subcellularLocation>
    <subcellularLocation>
        <location evidence="2">Cell membrane</location>
        <topology evidence="2">Multi-pass membrane protein</topology>
    </subcellularLocation>
</comment>
<keyword evidence="7 10" id="KW-0472">Membrane</keyword>
<evidence type="ECO:0000256" key="2">
    <source>
        <dbReference type="ARBA" id="ARBA00004651"/>
    </source>
</evidence>
<feature type="compositionally biased region" description="Polar residues" evidence="9">
    <location>
        <begin position="294"/>
        <end position="304"/>
    </location>
</feature>
<dbReference type="Gene3D" id="3.30.300.30">
    <property type="match status" value="1"/>
</dbReference>
<feature type="compositionally biased region" description="Polar residues" evidence="9">
    <location>
        <begin position="508"/>
        <end position="518"/>
    </location>
</feature>
<evidence type="ECO:0000313" key="13">
    <source>
        <dbReference type="EMBL" id="VAW54126.1"/>
    </source>
</evidence>
<comment type="similarity">
    <text evidence="3">Belongs to the FliF family.</text>
</comment>
<dbReference type="InterPro" id="IPR000067">
    <property type="entry name" value="FlgMring_FliF"/>
</dbReference>